<dbReference type="AlphaFoldDB" id="A0A4Y8ATY5"/>
<name>A0A4Y8ATY5_9FLAO</name>
<feature type="transmembrane region" description="Helical" evidence="1">
    <location>
        <begin position="12"/>
        <end position="35"/>
    </location>
</feature>
<keyword evidence="1" id="KW-0472">Membrane</keyword>
<evidence type="ECO:0000256" key="1">
    <source>
        <dbReference type="SAM" id="Phobius"/>
    </source>
</evidence>
<dbReference type="EMBL" id="SNQI01000002">
    <property type="protein sequence ID" value="TEW75351.1"/>
    <property type="molecule type" value="Genomic_DNA"/>
</dbReference>
<gene>
    <name evidence="2" type="ORF">E2488_07520</name>
</gene>
<keyword evidence="1" id="KW-1133">Transmembrane helix</keyword>
<keyword evidence="3" id="KW-1185">Reference proteome</keyword>
<organism evidence="2 3">
    <name type="scientific">Gramella jeungdoensis</name>
    <dbReference type="NCBI Taxonomy" id="708091"/>
    <lineage>
        <taxon>Bacteria</taxon>
        <taxon>Pseudomonadati</taxon>
        <taxon>Bacteroidota</taxon>
        <taxon>Flavobacteriia</taxon>
        <taxon>Flavobacteriales</taxon>
        <taxon>Flavobacteriaceae</taxon>
        <taxon>Christiangramia</taxon>
    </lineage>
</organism>
<dbReference type="Proteomes" id="UP000298517">
    <property type="component" value="Unassembled WGS sequence"/>
</dbReference>
<proteinExistence type="predicted"/>
<reference evidence="2 3" key="1">
    <citation type="journal article" date="2011" name="J. Microbiol.">
        <title>Gramella jeungdoensis sp. nov., isolated from a solar saltern in Korea.</title>
        <authorList>
            <person name="Joung Y."/>
            <person name="Kim H."/>
            <person name="Jang T."/>
            <person name="Ahn T.S."/>
            <person name="Joh K."/>
        </authorList>
    </citation>
    <scope>NUCLEOTIDE SEQUENCE [LARGE SCALE GENOMIC DNA]</scope>
    <source>
        <strain evidence="2 3">KCTC 23123</strain>
    </source>
</reference>
<dbReference type="SUPFAM" id="SSF81324">
    <property type="entry name" value="Voltage-gated potassium channels"/>
    <property type="match status" value="1"/>
</dbReference>
<comment type="caution">
    <text evidence="2">The sequence shown here is derived from an EMBL/GenBank/DDBJ whole genome shotgun (WGS) entry which is preliminary data.</text>
</comment>
<evidence type="ECO:0000313" key="2">
    <source>
        <dbReference type="EMBL" id="TEW75351.1"/>
    </source>
</evidence>
<accession>A0A4Y8ATY5</accession>
<evidence type="ECO:0000313" key="3">
    <source>
        <dbReference type="Proteomes" id="UP000298517"/>
    </source>
</evidence>
<sequence length="62" mass="7214">MKYINLKDQKEINPFLYSLFISVIVGQIAALVYWYAFNENYFFALFFASIIGLFVGYGGKKE</sequence>
<protein>
    <submittedName>
        <fullName evidence="2">Uncharacterized protein</fullName>
    </submittedName>
</protein>
<dbReference type="RefSeq" id="WP_134247721.1">
    <property type="nucleotide sequence ID" value="NZ_SNQI01000002.1"/>
</dbReference>
<keyword evidence="1" id="KW-0812">Transmembrane</keyword>
<feature type="transmembrane region" description="Helical" evidence="1">
    <location>
        <begin position="41"/>
        <end position="59"/>
    </location>
</feature>